<dbReference type="EMBL" id="JAUCMV010000001">
    <property type="protein sequence ID" value="KAK0427027.1"/>
    <property type="molecule type" value="Genomic_DNA"/>
</dbReference>
<evidence type="ECO:0008006" key="4">
    <source>
        <dbReference type="Google" id="ProtNLM"/>
    </source>
</evidence>
<feature type="signal peptide" evidence="1">
    <location>
        <begin position="1"/>
        <end position="17"/>
    </location>
</feature>
<keyword evidence="1" id="KW-0732">Signal</keyword>
<dbReference type="Proteomes" id="UP001175271">
    <property type="component" value="Unassembled WGS sequence"/>
</dbReference>
<reference evidence="2" key="1">
    <citation type="submission" date="2023-06" db="EMBL/GenBank/DDBJ databases">
        <title>Genomic analysis of the entomopathogenic nematode Steinernema hermaphroditum.</title>
        <authorList>
            <person name="Schwarz E.M."/>
            <person name="Heppert J.K."/>
            <person name="Baniya A."/>
            <person name="Schwartz H.T."/>
            <person name="Tan C.-H."/>
            <person name="Antoshechkin I."/>
            <person name="Sternberg P.W."/>
            <person name="Goodrich-Blair H."/>
            <person name="Dillman A.R."/>
        </authorList>
    </citation>
    <scope>NUCLEOTIDE SEQUENCE</scope>
    <source>
        <strain evidence="2">PS9179</strain>
        <tissue evidence="2">Whole animal</tissue>
    </source>
</reference>
<gene>
    <name evidence="2" type="ORF">QR680_010026</name>
</gene>
<sequence length="143" mass="15898">MYTFLFVLGSFLTAALASSSQPIPKSNKQKFCESDFVGTFTVWGKGENYTHVFYNGLTHEIFKTDGSIKTGSLITVFTNRLKEHSGICWFESGKKYLINGASANGSLFISTSDAISVDEWTTIPDDTKKPLRDGTYLPCQKKE</sequence>
<keyword evidence="3" id="KW-1185">Reference proteome</keyword>
<dbReference type="Gene3D" id="2.40.50.120">
    <property type="match status" value="1"/>
</dbReference>
<dbReference type="SUPFAM" id="SSF50242">
    <property type="entry name" value="TIMP-like"/>
    <property type="match status" value="1"/>
</dbReference>
<feature type="chain" id="PRO_5041253046" description="C-type lectin domain-containing protein" evidence="1">
    <location>
        <begin position="18"/>
        <end position="143"/>
    </location>
</feature>
<protein>
    <recommendedName>
        <fullName evidence="4">C-type lectin domain-containing protein</fullName>
    </recommendedName>
</protein>
<evidence type="ECO:0000256" key="1">
    <source>
        <dbReference type="SAM" id="SignalP"/>
    </source>
</evidence>
<organism evidence="2 3">
    <name type="scientific">Steinernema hermaphroditum</name>
    <dbReference type="NCBI Taxonomy" id="289476"/>
    <lineage>
        <taxon>Eukaryota</taxon>
        <taxon>Metazoa</taxon>
        <taxon>Ecdysozoa</taxon>
        <taxon>Nematoda</taxon>
        <taxon>Chromadorea</taxon>
        <taxon>Rhabditida</taxon>
        <taxon>Tylenchina</taxon>
        <taxon>Panagrolaimomorpha</taxon>
        <taxon>Strongyloidoidea</taxon>
        <taxon>Steinernematidae</taxon>
        <taxon>Steinernema</taxon>
    </lineage>
</organism>
<name>A0AA39IMG7_9BILA</name>
<evidence type="ECO:0000313" key="3">
    <source>
        <dbReference type="Proteomes" id="UP001175271"/>
    </source>
</evidence>
<accession>A0AA39IMG7</accession>
<dbReference type="AlphaFoldDB" id="A0AA39IMG7"/>
<proteinExistence type="predicted"/>
<evidence type="ECO:0000313" key="2">
    <source>
        <dbReference type="EMBL" id="KAK0427027.1"/>
    </source>
</evidence>
<dbReference type="InterPro" id="IPR008993">
    <property type="entry name" value="TIMP-like_OB-fold"/>
</dbReference>
<comment type="caution">
    <text evidence="2">The sequence shown here is derived from an EMBL/GenBank/DDBJ whole genome shotgun (WGS) entry which is preliminary data.</text>
</comment>